<name>A0A7Y4D5C3_VIBSP</name>
<gene>
    <name evidence="2" type="ORF">F0234_08720</name>
</gene>
<dbReference type="InterPro" id="IPR004919">
    <property type="entry name" value="GmrSD_N"/>
</dbReference>
<proteinExistence type="predicted"/>
<dbReference type="RefSeq" id="WP_171328524.1">
    <property type="nucleotide sequence ID" value="NZ_CAWPOP010000046.1"/>
</dbReference>
<dbReference type="Pfam" id="PF03235">
    <property type="entry name" value="GmrSD_N"/>
    <property type="match status" value="1"/>
</dbReference>
<evidence type="ECO:0000259" key="1">
    <source>
        <dbReference type="Pfam" id="PF03235"/>
    </source>
</evidence>
<dbReference type="EMBL" id="VTXL01000006">
    <property type="protein sequence ID" value="NOJ12840.1"/>
    <property type="molecule type" value="Genomic_DNA"/>
</dbReference>
<organism evidence="2 3">
    <name type="scientific">Vibrio splendidus</name>
    <dbReference type="NCBI Taxonomy" id="29497"/>
    <lineage>
        <taxon>Bacteria</taxon>
        <taxon>Pseudomonadati</taxon>
        <taxon>Pseudomonadota</taxon>
        <taxon>Gammaproteobacteria</taxon>
        <taxon>Vibrionales</taxon>
        <taxon>Vibrionaceae</taxon>
        <taxon>Vibrio</taxon>
    </lineage>
</organism>
<sequence>MAGKGNLVNLDAMIKREDFAAGDGENSTFETINNISVRDLVSGGFTMPILRKPDFQRETNHWTPEQVVSLLECYVNGDLIPSVILWKSPSYLFVIDGGHRLSVLKAWVEDDYGDGQLSHKMFGHEISAEQRKAAEKTRKLVKDRIGTWGYYKSLIDNSEDLTTEQRKKISTITTRGFQVQWVQGDTDKAETSFFNINMKGTPLDDLEELLLRNRKKPIPIASRAIIRAGKGHRYWSCFEDEMAEKIEQAASELHRILFAPELKRPVKTLDLPLGGSKGVRTAIQVLIDFLLMSVRKQQSPLPEITKFDDDKTGQETVDVLRKASILASRITGNDNGSLGLHPAIYYYGPSGRHSTPMFLGTVSLIAEKLANNDKAFFKKFTEVRSRLEELLILNKDLIAMILQKNISRYRVSKYHELLSGMIKELSLGLEVTEDSIIKISKLEGKVLAGDFKRTSSTITPEEKSKVFIHVALKNAISCPICQGYLDTEKSVSYDHIVRVREDGSGGAENVQLTHPYCNQAVKN</sequence>
<protein>
    <submittedName>
        <fullName evidence="2">DUF262 domain-containing protein</fullName>
    </submittedName>
</protein>
<reference evidence="2 3" key="1">
    <citation type="submission" date="2019-09" db="EMBL/GenBank/DDBJ databases">
        <title>Draft genome sequencing and comparative genomics of hatchery-associated Vibrios.</title>
        <authorList>
            <person name="Kehlet-Delgado H."/>
            <person name="Mueller R.S."/>
        </authorList>
    </citation>
    <scope>NUCLEOTIDE SEQUENCE [LARGE SCALE GENOMIC DNA]</scope>
    <source>
        <strain evidence="2 3">99-70-13A3</strain>
    </source>
</reference>
<evidence type="ECO:0000313" key="3">
    <source>
        <dbReference type="Proteomes" id="UP000519158"/>
    </source>
</evidence>
<feature type="domain" description="GmrSD restriction endonucleases N-terminal" evidence="1">
    <location>
        <begin position="50"/>
        <end position="210"/>
    </location>
</feature>
<dbReference type="CDD" id="cd00085">
    <property type="entry name" value="HNHc"/>
    <property type="match status" value="1"/>
</dbReference>
<dbReference type="Proteomes" id="UP000519158">
    <property type="component" value="Unassembled WGS sequence"/>
</dbReference>
<dbReference type="AlphaFoldDB" id="A0A7Y4D5C3"/>
<accession>A0A7Y4D5C3</accession>
<dbReference type="InterPro" id="IPR003615">
    <property type="entry name" value="HNH_nuc"/>
</dbReference>
<comment type="caution">
    <text evidence="2">The sequence shown here is derived from an EMBL/GenBank/DDBJ whole genome shotgun (WGS) entry which is preliminary data.</text>
</comment>
<evidence type="ECO:0000313" key="2">
    <source>
        <dbReference type="EMBL" id="NOJ12840.1"/>
    </source>
</evidence>